<feature type="region of interest" description="Disordered" evidence="1">
    <location>
        <begin position="103"/>
        <end position="198"/>
    </location>
</feature>
<gene>
    <name evidence="2" type="ORF">CVT25_011143</name>
</gene>
<organism evidence="2 3">
    <name type="scientific">Psilocybe cyanescens</name>
    <dbReference type="NCBI Taxonomy" id="93625"/>
    <lineage>
        <taxon>Eukaryota</taxon>
        <taxon>Fungi</taxon>
        <taxon>Dikarya</taxon>
        <taxon>Basidiomycota</taxon>
        <taxon>Agaricomycotina</taxon>
        <taxon>Agaricomycetes</taxon>
        <taxon>Agaricomycetidae</taxon>
        <taxon>Agaricales</taxon>
        <taxon>Agaricineae</taxon>
        <taxon>Strophariaceae</taxon>
        <taxon>Psilocybe</taxon>
    </lineage>
</organism>
<feature type="compositionally biased region" description="Polar residues" evidence="1">
    <location>
        <begin position="103"/>
        <end position="118"/>
    </location>
</feature>
<keyword evidence="3" id="KW-1185">Reference proteome</keyword>
<reference evidence="2 3" key="1">
    <citation type="journal article" date="2018" name="Evol. Lett.">
        <title>Horizontal gene cluster transfer increased hallucinogenic mushroom diversity.</title>
        <authorList>
            <person name="Reynolds H.T."/>
            <person name="Vijayakumar V."/>
            <person name="Gluck-Thaler E."/>
            <person name="Korotkin H.B."/>
            <person name="Matheny P.B."/>
            <person name="Slot J.C."/>
        </authorList>
    </citation>
    <scope>NUCLEOTIDE SEQUENCE [LARGE SCALE GENOMIC DNA]</scope>
    <source>
        <strain evidence="2 3">2631</strain>
    </source>
</reference>
<comment type="caution">
    <text evidence="2">The sequence shown here is derived from an EMBL/GenBank/DDBJ whole genome shotgun (WGS) entry which is preliminary data.</text>
</comment>
<dbReference type="InParanoid" id="A0A409WGQ0"/>
<evidence type="ECO:0008006" key="4">
    <source>
        <dbReference type="Google" id="ProtNLM"/>
    </source>
</evidence>
<feature type="compositionally biased region" description="Acidic residues" evidence="1">
    <location>
        <begin position="39"/>
        <end position="55"/>
    </location>
</feature>
<dbReference type="AlphaFoldDB" id="A0A409WGQ0"/>
<dbReference type="EMBL" id="NHYD01003434">
    <property type="protein sequence ID" value="PPQ77708.1"/>
    <property type="molecule type" value="Genomic_DNA"/>
</dbReference>
<feature type="region of interest" description="Disordered" evidence="1">
    <location>
        <begin position="1"/>
        <end position="85"/>
    </location>
</feature>
<name>A0A409WGQ0_PSICY</name>
<dbReference type="OrthoDB" id="3051265at2759"/>
<proteinExistence type="predicted"/>
<dbReference type="Proteomes" id="UP000283269">
    <property type="component" value="Unassembled WGS sequence"/>
</dbReference>
<evidence type="ECO:0000313" key="3">
    <source>
        <dbReference type="Proteomes" id="UP000283269"/>
    </source>
</evidence>
<sequence length="243" mass="25624">MSRSRSASLEIVPPATSRVRDTAGVVDAGSKNNRKQTEDDVEDADADAEVDEIEEQALASKPAVASSNTPNAPKPCERCARTGKPCKGVAGARCEYCKRLKQKCSNSTGPARGKSTSAKKAADPAMIPKGTANKAAGPSKLPQPPNPLKRKAPMNPGAPQNGNAENHSLDGDGSIVDEDGQPPPRLIKKRRGNGGPSRAQLVKAVIDIEASVKRVQASVAKEVEKMTTIIKNLNAKIKDMDDE</sequence>
<protein>
    <recommendedName>
        <fullName evidence="4">Zn(2)-C6 fungal-type domain-containing protein</fullName>
    </recommendedName>
</protein>
<evidence type="ECO:0000313" key="2">
    <source>
        <dbReference type="EMBL" id="PPQ77708.1"/>
    </source>
</evidence>
<evidence type="ECO:0000256" key="1">
    <source>
        <dbReference type="SAM" id="MobiDB-lite"/>
    </source>
</evidence>
<accession>A0A409WGQ0</accession>